<dbReference type="EMBL" id="JACASE010000004">
    <property type="protein sequence ID" value="KAF6474951.1"/>
    <property type="molecule type" value="Genomic_DNA"/>
</dbReference>
<dbReference type="AlphaFoldDB" id="A0A7J8HSI8"/>
<sequence>MVHKKRWRAACGPAGVPLPQWMVTLLICPGVVQNEPRTNHERSITEEMDEPSPTDRSPARVSTPGTLPARQAAALSVTTSTVTLISLETRHRVGISSPRITTRECPAALRGTK</sequence>
<protein>
    <recommendedName>
        <fullName evidence="5">Secreted protein</fullName>
    </recommendedName>
</protein>
<gene>
    <name evidence="3" type="ORF">HJG63_011061</name>
</gene>
<evidence type="ECO:0000256" key="2">
    <source>
        <dbReference type="SAM" id="SignalP"/>
    </source>
</evidence>
<keyword evidence="4" id="KW-1185">Reference proteome</keyword>
<evidence type="ECO:0008006" key="5">
    <source>
        <dbReference type="Google" id="ProtNLM"/>
    </source>
</evidence>
<comment type="caution">
    <text evidence="3">The sequence shown here is derived from an EMBL/GenBank/DDBJ whole genome shotgun (WGS) entry which is preliminary data.</text>
</comment>
<evidence type="ECO:0000313" key="3">
    <source>
        <dbReference type="EMBL" id="KAF6474951.1"/>
    </source>
</evidence>
<evidence type="ECO:0000313" key="4">
    <source>
        <dbReference type="Proteomes" id="UP000593571"/>
    </source>
</evidence>
<proteinExistence type="predicted"/>
<dbReference type="Proteomes" id="UP000593571">
    <property type="component" value="Unassembled WGS sequence"/>
</dbReference>
<feature type="chain" id="PRO_5029714219" description="Secreted protein" evidence="2">
    <location>
        <begin position="35"/>
        <end position="113"/>
    </location>
</feature>
<keyword evidence="2" id="KW-0732">Signal</keyword>
<feature type="signal peptide" evidence="2">
    <location>
        <begin position="1"/>
        <end position="34"/>
    </location>
</feature>
<reference evidence="3 4" key="1">
    <citation type="journal article" date="2020" name="Nature">
        <title>Six reference-quality genomes reveal evolution of bat adaptations.</title>
        <authorList>
            <person name="Jebb D."/>
            <person name="Huang Z."/>
            <person name="Pippel M."/>
            <person name="Hughes G.M."/>
            <person name="Lavrichenko K."/>
            <person name="Devanna P."/>
            <person name="Winkler S."/>
            <person name="Jermiin L.S."/>
            <person name="Skirmuntt E.C."/>
            <person name="Katzourakis A."/>
            <person name="Burkitt-Gray L."/>
            <person name="Ray D.A."/>
            <person name="Sullivan K.A.M."/>
            <person name="Roscito J.G."/>
            <person name="Kirilenko B.M."/>
            <person name="Davalos L.M."/>
            <person name="Corthals A.P."/>
            <person name="Power M.L."/>
            <person name="Jones G."/>
            <person name="Ransome R.D."/>
            <person name="Dechmann D.K.N."/>
            <person name="Locatelli A.G."/>
            <person name="Puechmaille S.J."/>
            <person name="Fedrigo O."/>
            <person name="Jarvis E.D."/>
            <person name="Hiller M."/>
            <person name="Vernes S.C."/>
            <person name="Myers E.W."/>
            <person name="Teeling E.C."/>
        </authorList>
    </citation>
    <scope>NUCLEOTIDE SEQUENCE [LARGE SCALE GENOMIC DNA]</scope>
    <source>
        <strain evidence="3">MRouAeg1</strain>
        <tissue evidence="3">Muscle</tissue>
    </source>
</reference>
<name>A0A7J8HSI8_ROUAE</name>
<feature type="region of interest" description="Disordered" evidence="1">
    <location>
        <begin position="32"/>
        <end position="65"/>
    </location>
</feature>
<organism evidence="3 4">
    <name type="scientific">Rousettus aegyptiacus</name>
    <name type="common">Egyptian fruit bat</name>
    <name type="synonym">Pteropus aegyptiacus</name>
    <dbReference type="NCBI Taxonomy" id="9407"/>
    <lineage>
        <taxon>Eukaryota</taxon>
        <taxon>Metazoa</taxon>
        <taxon>Chordata</taxon>
        <taxon>Craniata</taxon>
        <taxon>Vertebrata</taxon>
        <taxon>Euteleostomi</taxon>
        <taxon>Mammalia</taxon>
        <taxon>Eutheria</taxon>
        <taxon>Laurasiatheria</taxon>
        <taxon>Chiroptera</taxon>
        <taxon>Yinpterochiroptera</taxon>
        <taxon>Pteropodoidea</taxon>
        <taxon>Pteropodidae</taxon>
        <taxon>Rousettinae</taxon>
        <taxon>Rousettus</taxon>
    </lineage>
</organism>
<evidence type="ECO:0000256" key="1">
    <source>
        <dbReference type="SAM" id="MobiDB-lite"/>
    </source>
</evidence>
<accession>A0A7J8HSI8</accession>